<evidence type="ECO:0000313" key="2">
    <source>
        <dbReference type="Proteomes" id="UP000642748"/>
    </source>
</evidence>
<dbReference type="AlphaFoldDB" id="A0A8J3VPW5"/>
<dbReference type="InterPro" id="IPR027417">
    <property type="entry name" value="P-loop_NTPase"/>
</dbReference>
<dbReference type="Gene3D" id="3.40.50.300">
    <property type="entry name" value="P-loop containing nucleotide triphosphate hydrolases"/>
    <property type="match status" value="1"/>
</dbReference>
<comment type="caution">
    <text evidence="1">The sequence shown here is derived from an EMBL/GenBank/DDBJ whole genome shotgun (WGS) entry which is preliminary data.</text>
</comment>
<proteinExistence type="predicted"/>
<dbReference type="SUPFAM" id="SSF52540">
    <property type="entry name" value="P-loop containing nucleoside triphosphate hydrolases"/>
    <property type="match status" value="1"/>
</dbReference>
<accession>A0A8J3VPW5</accession>
<dbReference type="RefSeq" id="WP_203918195.1">
    <property type="nucleotide sequence ID" value="NZ_BONZ01000026.1"/>
</dbReference>
<evidence type="ECO:0008006" key="3">
    <source>
        <dbReference type="Google" id="ProtNLM"/>
    </source>
</evidence>
<dbReference type="Proteomes" id="UP000642748">
    <property type="component" value="Unassembled WGS sequence"/>
</dbReference>
<evidence type="ECO:0000313" key="1">
    <source>
        <dbReference type="EMBL" id="GIH14530.1"/>
    </source>
</evidence>
<dbReference type="PANTHER" id="PTHR37816">
    <property type="entry name" value="YALI0E33011P"/>
    <property type="match status" value="1"/>
</dbReference>
<gene>
    <name evidence="1" type="ORF">Raf01_27020</name>
</gene>
<organism evidence="1 2">
    <name type="scientific">Rugosimonospora africana</name>
    <dbReference type="NCBI Taxonomy" id="556532"/>
    <lineage>
        <taxon>Bacteria</taxon>
        <taxon>Bacillati</taxon>
        <taxon>Actinomycetota</taxon>
        <taxon>Actinomycetes</taxon>
        <taxon>Micromonosporales</taxon>
        <taxon>Micromonosporaceae</taxon>
        <taxon>Rugosimonospora</taxon>
    </lineage>
</organism>
<protein>
    <recommendedName>
        <fullName evidence="3">Adenylate kinase</fullName>
    </recommendedName>
</protein>
<name>A0A8J3VPW5_9ACTN</name>
<sequence length="183" mass="20587">MTPPPRPSRILVYGVTGSGKTTLAARIGAGLGLPWHSVDDLTWEPGWVEVPKDVQRARIAEICDGAEWVLDAGYSGWLDIPLAAADLVVCLDFPRWVSLRRLLWRTGTRVVARTPVCNGNRESLRQAFSGDSIIVWHFHSFARKRRRMREWAVGPWGDRVVLLRSPRAVTRWLRELANSTPPG</sequence>
<reference evidence="1" key="1">
    <citation type="submission" date="2021-01" db="EMBL/GenBank/DDBJ databases">
        <title>Whole genome shotgun sequence of Rugosimonospora africana NBRC 104875.</title>
        <authorList>
            <person name="Komaki H."/>
            <person name="Tamura T."/>
        </authorList>
    </citation>
    <scope>NUCLEOTIDE SEQUENCE</scope>
    <source>
        <strain evidence="1">NBRC 104875</strain>
    </source>
</reference>
<keyword evidence="2" id="KW-1185">Reference proteome</keyword>
<dbReference type="InterPro" id="IPR052922">
    <property type="entry name" value="Cytidylate_Kinase-2"/>
</dbReference>
<dbReference type="EMBL" id="BONZ01000026">
    <property type="protein sequence ID" value="GIH14530.1"/>
    <property type="molecule type" value="Genomic_DNA"/>
</dbReference>
<dbReference type="PANTHER" id="PTHR37816:SF1">
    <property type="entry name" value="TOXIN"/>
    <property type="match status" value="1"/>
</dbReference>